<organism evidence="1 2">
    <name type="scientific">Aspergillus ibericus CBS 121593</name>
    <dbReference type="NCBI Taxonomy" id="1448316"/>
    <lineage>
        <taxon>Eukaryota</taxon>
        <taxon>Fungi</taxon>
        <taxon>Dikarya</taxon>
        <taxon>Ascomycota</taxon>
        <taxon>Pezizomycotina</taxon>
        <taxon>Eurotiomycetes</taxon>
        <taxon>Eurotiomycetidae</taxon>
        <taxon>Eurotiales</taxon>
        <taxon>Aspergillaceae</taxon>
        <taxon>Aspergillus</taxon>
        <taxon>Aspergillus subgen. Circumdati</taxon>
    </lineage>
</organism>
<reference evidence="1 2" key="1">
    <citation type="submission" date="2018-02" db="EMBL/GenBank/DDBJ databases">
        <title>The genomes of Aspergillus section Nigri reveals drivers in fungal speciation.</title>
        <authorList>
            <consortium name="DOE Joint Genome Institute"/>
            <person name="Vesth T.C."/>
            <person name="Nybo J."/>
            <person name="Theobald S."/>
            <person name="Brandl J."/>
            <person name="Frisvad J.C."/>
            <person name="Nielsen K.F."/>
            <person name="Lyhne E.K."/>
            <person name="Kogle M.E."/>
            <person name="Kuo A."/>
            <person name="Riley R."/>
            <person name="Clum A."/>
            <person name="Nolan M."/>
            <person name="Lipzen A."/>
            <person name="Salamov A."/>
            <person name="Henrissat B."/>
            <person name="Wiebenga A."/>
            <person name="De vries R.P."/>
            <person name="Grigoriev I.V."/>
            <person name="Mortensen U.H."/>
            <person name="Andersen M.R."/>
            <person name="Baker S.E."/>
        </authorList>
    </citation>
    <scope>NUCLEOTIDE SEQUENCE [LARGE SCALE GENOMIC DNA]</scope>
    <source>
        <strain evidence="1 2">CBS 121593</strain>
    </source>
</reference>
<sequence length="626" mass="69984">MGDGDASLPPSQERRIADTELAYQSDDSDESDSANNVTWAPGDGICPSTAQFNRCCEAKFDQWSTAASTPPPGSESSQYYIQSFLDLLQDVPSFLHSPPKDINIAGGRRSYLTLTSTLQIQTTDNPDCDQPEKPIDYYQCLGRPSPATYETKADTPLPVAIPVSANPLRAGYLTNIVLAWSYIISSRWVEIMQLAGMESQMLLDHDTRIEECFWDIVTQSGWVARVKWNQGVFYSPWMLRSEDDKKERRGDRTPVASNSSLAFDILLDFCVSEGLEGELIIGLAAVLFLTSRNAPSPKFAPPILNLGIPRSSTKKELVWHQLFQSIDKCMFLSCTQDALDSVLCSVFFDPSIPCNLMGAASLGVRKALSKGGEVDLQQLLNAITNIKPQLSILWAGVLCSHQATSFLKLTFRNLPPINLAAALWTNTAQSFLQIAYESSDVPEPITPRANEFQTSYFCRSVISVPWSPAPPFGATPISNLSLEVRAHLAHIHIPRSWRIYWNLTSGKQVPASATHYLTPVHIDGIHQSYSTEHANEMPYPESEQRPADEQSWAATSRLFNWHRGYDDGIWLDDGSGDVDAIRRRQRHAWMVDPFDDDSDEEVEETKHRELDVEGISRWKGEVERFS</sequence>
<accession>A0A395H989</accession>
<dbReference type="EMBL" id="KZ824425">
    <property type="protein sequence ID" value="RAL04240.1"/>
    <property type="molecule type" value="Genomic_DNA"/>
</dbReference>
<dbReference type="AlphaFoldDB" id="A0A395H989"/>
<evidence type="ECO:0000313" key="1">
    <source>
        <dbReference type="EMBL" id="RAL04240.1"/>
    </source>
</evidence>
<evidence type="ECO:0000313" key="2">
    <source>
        <dbReference type="Proteomes" id="UP000249402"/>
    </source>
</evidence>
<name>A0A395H989_9EURO</name>
<proteinExistence type="predicted"/>
<dbReference type="Proteomes" id="UP000249402">
    <property type="component" value="Unassembled WGS sequence"/>
</dbReference>
<protein>
    <submittedName>
        <fullName evidence="1">Uncharacterized protein</fullName>
    </submittedName>
</protein>
<gene>
    <name evidence="1" type="ORF">BO80DRAFT_400647</name>
</gene>
<dbReference type="VEuPathDB" id="FungiDB:BO80DRAFT_400647"/>
<keyword evidence="2" id="KW-1185">Reference proteome</keyword>
<dbReference type="GeneID" id="37222396"/>
<dbReference type="RefSeq" id="XP_025578567.1">
    <property type="nucleotide sequence ID" value="XM_025717531.1"/>
</dbReference>
<dbReference type="OrthoDB" id="3549294at2759"/>